<keyword evidence="5" id="KW-1185">Reference proteome</keyword>
<evidence type="ECO:0000259" key="3">
    <source>
        <dbReference type="SMART" id="SM01008"/>
    </source>
</evidence>
<dbReference type="Gene3D" id="3.90.1170.50">
    <property type="entry name" value="Aldehyde oxidase/xanthine dehydrogenase, a/b hammerhead"/>
    <property type="match status" value="1"/>
</dbReference>
<organism evidence="4 5">
    <name type="scientific">Sulfolobus tengchongensis</name>
    <dbReference type="NCBI Taxonomy" id="207809"/>
    <lineage>
        <taxon>Archaea</taxon>
        <taxon>Thermoproteota</taxon>
        <taxon>Thermoprotei</taxon>
        <taxon>Sulfolobales</taxon>
        <taxon>Sulfolobaceae</taxon>
        <taxon>Sulfolobus</taxon>
    </lineage>
</organism>
<evidence type="ECO:0000256" key="1">
    <source>
        <dbReference type="ARBA" id="ARBA00022505"/>
    </source>
</evidence>
<dbReference type="Gene3D" id="3.30.365.10">
    <property type="entry name" value="Aldehyde oxidase/xanthine dehydrogenase, molybdopterin binding domain"/>
    <property type="match status" value="4"/>
</dbReference>
<proteinExistence type="predicted"/>
<dbReference type="GeneID" id="89336457"/>
<dbReference type="Pfam" id="PF01315">
    <property type="entry name" value="Ald_Xan_dh_C"/>
    <property type="match status" value="1"/>
</dbReference>
<dbReference type="SMART" id="SM01008">
    <property type="entry name" value="Ald_Xan_dh_C"/>
    <property type="match status" value="1"/>
</dbReference>
<dbReference type="InterPro" id="IPR008274">
    <property type="entry name" value="AldOxase/xan_DH_MoCoBD1"/>
</dbReference>
<gene>
    <name evidence="4" type="ORF">V6M85_06775</name>
</gene>
<evidence type="ECO:0000256" key="2">
    <source>
        <dbReference type="ARBA" id="ARBA00023002"/>
    </source>
</evidence>
<dbReference type="Pfam" id="PF02738">
    <property type="entry name" value="MoCoBD_1"/>
    <property type="match status" value="1"/>
</dbReference>
<dbReference type="InterPro" id="IPR000674">
    <property type="entry name" value="Ald_Oxase/Xan_DH_a/b"/>
</dbReference>
<dbReference type="GO" id="GO:0005506">
    <property type="term" value="F:iron ion binding"/>
    <property type="evidence" value="ECO:0007669"/>
    <property type="project" value="InterPro"/>
</dbReference>
<evidence type="ECO:0000313" key="4">
    <source>
        <dbReference type="EMBL" id="WWQ59214.1"/>
    </source>
</evidence>
<dbReference type="PANTHER" id="PTHR11908">
    <property type="entry name" value="XANTHINE DEHYDROGENASE"/>
    <property type="match status" value="1"/>
</dbReference>
<dbReference type="InterPro" id="IPR037165">
    <property type="entry name" value="AldOxase/xan_DH_Mopterin-bd_sf"/>
</dbReference>
<dbReference type="AlphaFoldDB" id="A0AAX4KWT1"/>
<evidence type="ECO:0000313" key="5">
    <source>
        <dbReference type="Proteomes" id="UP001432202"/>
    </source>
</evidence>
<dbReference type="SUPFAM" id="SSF54665">
    <property type="entry name" value="CO dehydrogenase molybdoprotein N-domain-like"/>
    <property type="match status" value="1"/>
</dbReference>
<sequence>MYIGSPIKRVEDLRFLTGKGRFIDDIYLPNMLYMAVVRSNYAWAKFKIDSHRAEQKGFRVITYDDAKEFSNLPNFFVPDPKKVPKEYILAKEEAKYFGEPIALVLGNDRYATYDALDLIDVDYDPRVPIIDPLKAMDINSPRLHGDLDSNVVYSDVFEYGEEPKEYDVIEKKFRYNRILPSPIETNGVIADFDKVSGNLTVYANTQVPQVFKTALSIIFNIPRSKVRIIVPDSGGGFGGKIFLKPIAMTTLASIITGRPVKYIETRYEHMISAIHGPDRYYNAKILYKGDNLLGIVVDLIEDFGAYLHTYQPLPILRQIYHLVGPYKMKYLKFRVNGVVTNKPPTGPYRGLGIPPAVLVLENLVKGVSKVTGINDVDLRARNFIDKLPYESITGAIYDSGNYKEALKKLVSELETVRKDKYTGIGIAFALEPGSSLAFQTLVVNKPRTPYYEGVYMRMDSGGDVTVFLSTNSMGTGHETSISQVVADILGISIEDVKVILGDTAGPPGTGFYGSRFSVVSISAVYTAAIKLKEKMREYLAKMFNVEKDEVKIENGIVRIGGKTFSVKEAANMIYNRSYLIGDEMGLDVSVTLNSFNVNTSDEKRRVNFSTTYGVNVHGVAIRVDKETGFIEILKYVVLSDCGTMINPMLVDGQLMGGTAMGLGASILEKVEYDENGIPKQMSFGDYWIPSAKEMPKFEILHMVSPSPFTPLGTKGVAEGGATVPPAAIINALEDIIKKPINYVEIPITPEYVLKLINDMN</sequence>
<dbReference type="InterPro" id="IPR046867">
    <property type="entry name" value="AldOxase/xan_DH_MoCoBD2"/>
</dbReference>
<accession>A0AAX4KWT1</accession>
<dbReference type="InterPro" id="IPR036856">
    <property type="entry name" value="Ald_Oxase/Xan_DH_a/b_sf"/>
</dbReference>
<reference evidence="4 5" key="1">
    <citation type="submission" date="2024-02" db="EMBL/GenBank/DDBJ databases">
        <title>STSV induces naive adaptation in Sulfolobus.</title>
        <authorList>
            <person name="Xiang X."/>
            <person name="Song M."/>
        </authorList>
    </citation>
    <scope>NUCLEOTIDE SEQUENCE [LARGE SCALE GENOMIC DNA]</scope>
    <source>
        <strain evidence="4 5">RT2</strain>
    </source>
</reference>
<dbReference type="EMBL" id="CP146016">
    <property type="protein sequence ID" value="WWQ59214.1"/>
    <property type="molecule type" value="Genomic_DNA"/>
</dbReference>
<dbReference type="SUPFAM" id="SSF56003">
    <property type="entry name" value="Molybdenum cofactor-binding domain"/>
    <property type="match status" value="1"/>
</dbReference>
<dbReference type="PANTHER" id="PTHR11908:SF132">
    <property type="entry name" value="ALDEHYDE OXIDASE 1-RELATED"/>
    <property type="match status" value="1"/>
</dbReference>
<dbReference type="GO" id="GO:0016491">
    <property type="term" value="F:oxidoreductase activity"/>
    <property type="evidence" value="ECO:0007669"/>
    <property type="project" value="UniProtKB-KW"/>
</dbReference>
<dbReference type="Pfam" id="PF20256">
    <property type="entry name" value="MoCoBD_2"/>
    <property type="match status" value="1"/>
</dbReference>
<dbReference type="Proteomes" id="UP001432202">
    <property type="component" value="Chromosome"/>
</dbReference>
<keyword evidence="2" id="KW-0560">Oxidoreductase</keyword>
<dbReference type="RefSeq" id="WP_338598200.1">
    <property type="nucleotide sequence ID" value="NZ_CP146016.1"/>
</dbReference>
<feature type="domain" description="Aldehyde oxidase/xanthine dehydrogenase a/b hammerhead" evidence="3">
    <location>
        <begin position="17"/>
        <end position="127"/>
    </location>
</feature>
<name>A0AAX4KWT1_9CREN</name>
<protein>
    <submittedName>
        <fullName evidence="4">Xanthine dehydrogenase family protein molybdopterin-binding subunit</fullName>
    </submittedName>
</protein>
<keyword evidence="1" id="KW-0500">Molybdenum</keyword>
<dbReference type="InterPro" id="IPR016208">
    <property type="entry name" value="Ald_Oxase/xanthine_DH-like"/>
</dbReference>